<keyword evidence="2 7" id="KW-0813">Transport</keyword>
<dbReference type="PROSITE" id="PS50928">
    <property type="entry name" value="ABC_TM1"/>
    <property type="match status" value="1"/>
</dbReference>
<evidence type="ECO:0000313" key="10">
    <source>
        <dbReference type="EMBL" id="ABD09577.1"/>
    </source>
</evidence>
<accession>Q2JGL5</accession>
<evidence type="ECO:0000256" key="6">
    <source>
        <dbReference type="ARBA" id="ARBA00023136"/>
    </source>
</evidence>
<evidence type="ECO:0000256" key="8">
    <source>
        <dbReference type="SAM" id="MobiDB-lite"/>
    </source>
</evidence>
<feature type="transmembrane region" description="Helical" evidence="7">
    <location>
        <begin position="95"/>
        <end position="114"/>
    </location>
</feature>
<dbReference type="Pfam" id="PF19300">
    <property type="entry name" value="BPD_transp_1_N"/>
    <property type="match status" value="1"/>
</dbReference>
<dbReference type="EMBL" id="CP000249">
    <property type="protein sequence ID" value="ABD09577.1"/>
    <property type="molecule type" value="Genomic_DNA"/>
</dbReference>
<dbReference type="AlphaFoldDB" id="Q2JGL5"/>
<feature type="domain" description="ABC transmembrane type-1" evidence="9">
    <location>
        <begin position="288"/>
        <end position="488"/>
    </location>
</feature>
<evidence type="ECO:0000256" key="2">
    <source>
        <dbReference type="ARBA" id="ARBA00022448"/>
    </source>
</evidence>
<feature type="region of interest" description="Disordered" evidence="8">
    <location>
        <begin position="302"/>
        <end position="326"/>
    </location>
</feature>
<evidence type="ECO:0000256" key="7">
    <source>
        <dbReference type="RuleBase" id="RU363032"/>
    </source>
</evidence>
<dbReference type="PANTHER" id="PTHR43163">
    <property type="entry name" value="DIPEPTIDE TRANSPORT SYSTEM PERMEASE PROTEIN DPPB-RELATED"/>
    <property type="match status" value="1"/>
</dbReference>
<evidence type="ECO:0000256" key="5">
    <source>
        <dbReference type="ARBA" id="ARBA00022989"/>
    </source>
</evidence>
<feature type="compositionally biased region" description="Basic residues" evidence="8">
    <location>
        <begin position="257"/>
        <end position="273"/>
    </location>
</feature>
<dbReference type="InterPro" id="IPR000515">
    <property type="entry name" value="MetI-like"/>
</dbReference>
<dbReference type="CDD" id="cd06261">
    <property type="entry name" value="TM_PBP2"/>
    <property type="match status" value="2"/>
</dbReference>
<keyword evidence="11" id="KW-1185">Reference proteome</keyword>
<gene>
    <name evidence="10" type="ordered locus">Francci3_0186</name>
</gene>
<name>Q2JGL5_FRACC</name>
<evidence type="ECO:0000256" key="1">
    <source>
        <dbReference type="ARBA" id="ARBA00004651"/>
    </source>
</evidence>
<keyword evidence="4 7" id="KW-0812">Transmembrane</keyword>
<dbReference type="STRING" id="106370.Francci3_0186"/>
<dbReference type="InterPro" id="IPR035906">
    <property type="entry name" value="MetI-like_sf"/>
</dbReference>
<sequence length="498" mass="53460">MVRFLARRLAAIPVTMLAVSFLVFIATELIPGDVARVVLGREASQASVDALRHQLRLDEPLMPRYLHWLGGFVTGDWGRSYTLGVDVRPLVIERLLDSATLALLAFVLLVVFSVKLHWLPSSAQAPPGADPLTSIRHLLLPAVCLVLLCTGYVARHVRASTAAVLASPFIRAMRVRGMSEAQLVRGHVLRNSLVPATSALAVQLQFLLAGLVTVELLFGYQGIGDLLLSSATCCCRRRPAAVVGDQQGRADPAGRRDRARRGGNGHLRRRRPGVRAARSARAGGEGAVNDITVDSAASVAAGPAVGGAPGRSAADPTHRRRRGSLDQRRLVRRPSFAVVDVLAVFPNLVAAVVVVALVGRSTTTLVLVIGTFFVPIVTRSVRAAVLVEWEKPYVEAARLRGEPFWSLLWREVLPNVTGTVLVEAPSRLGDAVFAASTLSFLGLGQPPGSPEWGASVADNRVFLQQGWWTVLFPALAVGSLVIGVALIADTLREQETRR</sequence>
<evidence type="ECO:0000313" key="11">
    <source>
        <dbReference type="Proteomes" id="UP000001937"/>
    </source>
</evidence>
<proteinExistence type="inferred from homology"/>
<protein>
    <submittedName>
        <fullName evidence="10">Binding-protein-dependent transport systems inner membrane component</fullName>
    </submittedName>
</protein>
<dbReference type="eggNOG" id="COG0601">
    <property type="taxonomic scope" value="Bacteria"/>
</dbReference>
<dbReference type="SUPFAM" id="SSF161098">
    <property type="entry name" value="MetI-like"/>
    <property type="match status" value="2"/>
</dbReference>
<evidence type="ECO:0000256" key="4">
    <source>
        <dbReference type="ARBA" id="ARBA00022692"/>
    </source>
</evidence>
<feature type="transmembrane region" description="Helical" evidence="7">
    <location>
        <begin position="134"/>
        <end position="154"/>
    </location>
</feature>
<keyword evidence="6 7" id="KW-0472">Membrane</keyword>
<reference evidence="10 11" key="1">
    <citation type="journal article" date="2007" name="Genome Res.">
        <title>Genome characteristics of facultatively symbiotic Frankia sp. strains reflect host range and host plant biogeography.</title>
        <authorList>
            <person name="Normand P."/>
            <person name="Lapierre P."/>
            <person name="Tisa L.S."/>
            <person name="Gogarten J.P."/>
            <person name="Alloisio N."/>
            <person name="Bagnarol E."/>
            <person name="Bassi C.A."/>
            <person name="Berry A.M."/>
            <person name="Bickhart D.M."/>
            <person name="Choisne N."/>
            <person name="Couloux A."/>
            <person name="Cournoyer B."/>
            <person name="Cruveiller S."/>
            <person name="Daubin V."/>
            <person name="Demange N."/>
            <person name="Francino M.P."/>
            <person name="Goltsman E."/>
            <person name="Huang Y."/>
            <person name="Kopp O.R."/>
            <person name="Labarre L."/>
            <person name="Lapidus A."/>
            <person name="Lavire C."/>
            <person name="Marechal J."/>
            <person name="Martinez M."/>
            <person name="Mastronunzio J.E."/>
            <person name="Mullin B.C."/>
            <person name="Niemann J."/>
            <person name="Pujic P."/>
            <person name="Rawnsley T."/>
            <person name="Rouy Z."/>
            <person name="Schenowitz C."/>
            <person name="Sellstedt A."/>
            <person name="Tavares F."/>
            <person name="Tomkins J.P."/>
            <person name="Vallenet D."/>
            <person name="Valverde C."/>
            <person name="Wall L.G."/>
            <person name="Wang Y."/>
            <person name="Medigue C."/>
            <person name="Benson D.R."/>
        </authorList>
    </citation>
    <scope>NUCLEOTIDE SEQUENCE [LARGE SCALE GENOMIC DNA]</scope>
    <source>
        <strain evidence="11">DSM 45818 / CECT 9043 / CcI3</strain>
    </source>
</reference>
<dbReference type="Pfam" id="PF00528">
    <property type="entry name" value="BPD_transp_1"/>
    <property type="match status" value="2"/>
</dbReference>
<keyword evidence="3" id="KW-1003">Cell membrane</keyword>
<dbReference type="eggNOG" id="COG1173">
    <property type="taxonomic scope" value="Bacteria"/>
</dbReference>
<evidence type="ECO:0000256" key="3">
    <source>
        <dbReference type="ARBA" id="ARBA00022475"/>
    </source>
</evidence>
<dbReference type="HOGENOM" id="CLU_547201_0_0_11"/>
<comment type="subcellular location">
    <subcellularLocation>
        <location evidence="1 7">Cell membrane</location>
        <topology evidence="1 7">Multi-pass membrane protein</topology>
    </subcellularLocation>
</comment>
<comment type="similarity">
    <text evidence="7">Belongs to the binding-protein-dependent transport system permease family.</text>
</comment>
<dbReference type="Gene3D" id="1.10.3720.10">
    <property type="entry name" value="MetI-like"/>
    <property type="match status" value="2"/>
</dbReference>
<dbReference type="Proteomes" id="UP000001937">
    <property type="component" value="Chromosome"/>
</dbReference>
<dbReference type="InterPro" id="IPR045621">
    <property type="entry name" value="BPD_transp_1_N"/>
</dbReference>
<dbReference type="PANTHER" id="PTHR43163:SF6">
    <property type="entry name" value="DIPEPTIDE TRANSPORT SYSTEM PERMEASE PROTEIN DPPB-RELATED"/>
    <property type="match status" value="1"/>
</dbReference>
<feature type="region of interest" description="Disordered" evidence="8">
    <location>
        <begin position="244"/>
        <end position="282"/>
    </location>
</feature>
<feature type="transmembrane region" description="Helical" evidence="7">
    <location>
        <begin position="466"/>
        <end position="488"/>
    </location>
</feature>
<keyword evidence="5 7" id="KW-1133">Transmembrane helix</keyword>
<organism evidence="10 11">
    <name type="scientific">Frankia casuarinae (strain DSM 45818 / CECT 9043 / HFP020203 / CcI3)</name>
    <dbReference type="NCBI Taxonomy" id="106370"/>
    <lineage>
        <taxon>Bacteria</taxon>
        <taxon>Bacillati</taxon>
        <taxon>Actinomycetota</taxon>
        <taxon>Actinomycetes</taxon>
        <taxon>Frankiales</taxon>
        <taxon>Frankiaceae</taxon>
        <taxon>Frankia</taxon>
    </lineage>
</organism>
<feature type="transmembrane region" description="Helical" evidence="7">
    <location>
        <begin position="336"/>
        <end position="358"/>
    </location>
</feature>
<dbReference type="GO" id="GO:0055085">
    <property type="term" value="P:transmembrane transport"/>
    <property type="evidence" value="ECO:0007669"/>
    <property type="project" value="InterPro"/>
</dbReference>
<evidence type="ECO:0000259" key="9">
    <source>
        <dbReference type="PROSITE" id="PS50928"/>
    </source>
</evidence>
<dbReference type="KEGG" id="fra:Francci3_0186"/>
<dbReference type="RefSeq" id="WP_011434657.1">
    <property type="nucleotide sequence ID" value="NC_007777.1"/>
</dbReference>
<dbReference type="GO" id="GO:0005886">
    <property type="term" value="C:plasma membrane"/>
    <property type="evidence" value="ECO:0007669"/>
    <property type="project" value="UniProtKB-SubCell"/>
</dbReference>
<feature type="transmembrane region" description="Helical" evidence="7">
    <location>
        <begin position="9"/>
        <end position="30"/>
    </location>
</feature>